<keyword evidence="1" id="KW-0472">Membrane</keyword>
<dbReference type="HOGENOM" id="CLU_1004962_0_0_1"/>
<gene>
    <name evidence="2" type="ORF">JAAARDRAFT_74913</name>
</gene>
<feature type="transmembrane region" description="Helical" evidence="1">
    <location>
        <begin position="7"/>
        <end position="26"/>
    </location>
</feature>
<proteinExistence type="predicted"/>
<keyword evidence="1" id="KW-1133">Transmembrane helix</keyword>
<protein>
    <submittedName>
        <fullName evidence="2">Uncharacterized protein</fullName>
    </submittedName>
</protein>
<evidence type="ECO:0000256" key="1">
    <source>
        <dbReference type="SAM" id="Phobius"/>
    </source>
</evidence>
<evidence type="ECO:0000313" key="3">
    <source>
        <dbReference type="Proteomes" id="UP000027265"/>
    </source>
</evidence>
<keyword evidence="1" id="KW-0812">Transmembrane</keyword>
<dbReference type="AlphaFoldDB" id="A0A067QKS1"/>
<evidence type="ECO:0000313" key="2">
    <source>
        <dbReference type="EMBL" id="KDQ64117.1"/>
    </source>
</evidence>
<sequence length="277" mass="31341">MSKAADIFSYVAGAISLAALFISLIWRSLPSTRMQRLEEVLEDTTKTLRSAVEDGALPDHKIVSKFEYRFTQLRAASRGLRLKTLSTSYPLKDWLDLCGGLPRSIADCTGEVEELRIEIIANLSQETPCAGESPARPASCPPAIRTPVQFPKLAPSPSNEVLFCDKTLYRAPVHHEPVAETILHQHEAKKRGWRPQKFLRHLFKPLGSRRKKRDLEEDAYYKRHPKKKVAGNGLPRRLGEEDACFVFRTTNGKSRIFTTNDEEEIEQNGIVVHPLIR</sequence>
<dbReference type="OrthoDB" id="2893948at2759"/>
<dbReference type="EMBL" id="KL197709">
    <property type="protein sequence ID" value="KDQ64117.1"/>
    <property type="molecule type" value="Genomic_DNA"/>
</dbReference>
<name>A0A067QKS1_9AGAM</name>
<dbReference type="InParanoid" id="A0A067QKS1"/>
<organism evidence="2 3">
    <name type="scientific">Jaapia argillacea MUCL 33604</name>
    <dbReference type="NCBI Taxonomy" id="933084"/>
    <lineage>
        <taxon>Eukaryota</taxon>
        <taxon>Fungi</taxon>
        <taxon>Dikarya</taxon>
        <taxon>Basidiomycota</taxon>
        <taxon>Agaricomycotina</taxon>
        <taxon>Agaricomycetes</taxon>
        <taxon>Agaricomycetidae</taxon>
        <taxon>Jaapiales</taxon>
        <taxon>Jaapiaceae</taxon>
        <taxon>Jaapia</taxon>
    </lineage>
</organism>
<reference evidence="3" key="1">
    <citation type="journal article" date="2014" name="Proc. Natl. Acad. Sci. U.S.A.">
        <title>Extensive sampling of basidiomycete genomes demonstrates inadequacy of the white-rot/brown-rot paradigm for wood decay fungi.</title>
        <authorList>
            <person name="Riley R."/>
            <person name="Salamov A.A."/>
            <person name="Brown D.W."/>
            <person name="Nagy L.G."/>
            <person name="Floudas D."/>
            <person name="Held B.W."/>
            <person name="Levasseur A."/>
            <person name="Lombard V."/>
            <person name="Morin E."/>
            <person name="Otillar R."/>
            <person name="Lindquist E.A."/>
            <person name="Sun H."/>
            <person name="LaButti K.M."/>
            <person name="Schmutz J."/>
            <person name="Jabbour D."/>
            <person name="Luo H."/>
            <person name="Baker S.E."/>
            <person name="Pisabarro A.G."/>
            <person name="Walton J.D."/>
            <person name="Blanchette R.A."/>
            <person name="Henrissat B."/>
            <person name="Martin F."/>
            <person name="Cullen D."/>
            <person name="Hibbett D.S."/>
            <person name="Grigoriev I.V."/>
        </authorList>
    </citation>
    <scope>NUCLEOTIDE SEQUENCE [LARGE SCALE GENOMIC DNA]</scope>
    <source>
        <strain evidence="3">MUCL 33604</strain>
    </source>
</reference>
<keyword evidence="3" id="KW-1185">Reference proteome</keyword>
<accession>A0A067QKS1</accession>
<dbReference type="Proteomes" id="UP000027265">
    <property type="component" value="Unassembled WGS sequence"/>
</dbReference>